<dbReference type="AlphaFoldDB" id="A0ABD5Y8S8"/>
<protein>
    <recommendedName>
        <fullName evidence="5">Zinc ribbon domain-containing protein</fullName>
    </recommendedName>
</protein>
<dbReference type="RefSeq" id="WP_274323312.1">
    <property type="nucleotide sequence ID" value="NZ_CP118158.1"/>
</dbReference>
<proteinExistence type="predicted"/>
<evidence type="ECO:0000313" key="4">
    <source>
        <dbReference type="Proteomes" id="UP001596432"/>
    </source>
</evidence>
<keyword evidence="2" id="KW-1133">Transmembrane helix</keyword>
<feature type="transmembrane region" description="Helical" evidence="2">
    <location>
        <begin position="167"/>
        <end position="187"/>
    </location>
</feature>
<evidence type="ECO:0000256" key="2">
    <source>
        <dbReference type="SAM" id="Phobius"/>
    </source>
</evidence>
<feature type="transmembrane region" description="Helical" evidence="2">
    <location>
        <begin position="135"/>
        <end position="155"/>
    </location>
</feature>
<dbReference type="CDD" id="cd00350">
    <property type="entry name" value="rubredoxin_like"/>
    <property type="match status" value="1"/>
</dbReference>
<dbReference type="EMBL" id="JBHTAS010000001">
    <property type="protein sequence ID" value="MFC7142243.1"/>
    <property type="molecule type" value="Genomic_DNA"/>
</dbReference>
<keyword evidence="2" id="KW-0812">Transmembrane</keyword>
<keyword evidence="4" id="KW-1185">Reference proteome</keyword>
<feature type="compositionally biased region" description="Low complexity" evidence="1">
    <location>
        <begin position="301"/>
        <end position="327"/>
    </location>
</feature>
<feature type="transmembrane region" description="Helical" evidence="2">
    <location>
        <begin position="23"/>
        <end position="46"/>
    </location>
</feature>
<keyword evidence="2" id="KW-0472">Membrane</keyword>
<accession>A0ABD5Y8S8</accession>
<evidence type="ECO:0000256" key="1">
    <source>
        <dbReference type="SAM" id="MobiDB-lite"/>
    </source>
</evidence>
<name>A0ABD5Y8S8_9EURY</name>
<sequence>MDTRDTRRELGRSFRLLGDEERWLFAGLFLGGAGYLIWLAGTGAAVDQVADLAVGSYSVDPWSTEAAALAATFAVLWVLVPSAAAVRYVVGNITNLRGNVEQCYRFDRPLVALVPPLLLLIAAVAVGAVRGVATWYVLASLAVANTLLLVRTVAYGYRVYSFSVPRVLQGLLFVSAAVAATATVTLASSLAGQTALVEAVAARYGVADIAFGTVSRAGVSAPALPLAAVAIPGVLAVAYVWVQLFASLIVRIRRPDVPRSAIRAGQRYPQVVQPGTSDRLAMGTASDGGGGETEVEPSEQGSSATDDAADSSPASGSSTATAATASGDGAGTTGDEQAQNVGQTRVFTPPDDADLTADGDATRAVAEDATKNEFCPICGETYEADAGHTNCPNCNAVLDEN</sequence>
<evidence type="ECO:0000313" key="3">
    <source>
        <dbReference type="EMBL" id="MFC7142243.1"/>
    </source>
</evidence>
<feature type="region of interest" description="Disordered" evidence="1">
    <location>
        <begin position="268"/>
        <end position="360"/>
    </location>
</feature>
<comment type="caution">
    <text evidence="3">The sequence shown here is derived from an EMBL/GenBank/DDBJ whole genome shotgun (WGS) entry which is preliminary data.</text>
</comment>
<evidence type="ECO:0008006" key="5">
    <source>
        <dbReference type="Google" id="ProtNLM"/>
    </source>
</evidence>
<dbReference type="Proteomes" id="UP001596432">
    <property type="component" value="Unassembled WGS sequence"/>
</dbReference>
<feature type="transmembrane region" description="Helical" evidence="2">
    <location>
        <begin position="226"/>
        <end position="250"/>
    </location>
</feature>
<gene>
    <name evidence="3" type="ORF">ACFQMA_20690</name>
</gene>
<reference evidence="3 4" key="1">
    <citation type="journal article" date="2019" name="Int. J. Syst. Evol. Microbiol.">
        <title>The Global Catalogue of Microorganisms (GCM) 10K type strain sequencing project: providing services to taxonomists for standard genome sequencing and annotation.</title>
        <authorList>
            <consortium name="The Broad Institute Genomics Platform"/>
            <consortium name="The Broad Institute Genome Sequencing Center for Infectious Disease"/>
            <person name="Wu L."/>
            <person name="Ma J."/>
        </authorList>
    </citation>
    <scope>NUCLEOTIDE SEQUENCE [LARGE SCALE GENOMIC DNA]</scope>
    <source>
        <strain evidence="3 4">XZYJT29</strain>
    </source>
</reference>
<dbReference type="GeneID" id="78822578"/>
<feature type="transmembrane region" description="Helical" evidence="2">
    <location>
        <begin position="110"/>
        <end position="129"/>
    </location>
</feature>
<organism evidence="3 4">
    <name type="scientific">Halosimplex aquaticum</name>
    <dbReference type="NCBI Taxonomy" id="3026162"/>
    <lineage>
        <taxon>Archaea</taxon>
        <taxon>Methanobacteriati</taxon>
        <taxon>Methanobacteriota</taxon>
        <taxon>Stenosarchaea group</taxon>
        <taxon>Halobacteria</taxon>
        <taxon>Halobacteriales</taxon>
        <taxon>Haloarculaceae</taxon>
        <taxon>Halosimplex</taxon>
    </lineage>
</organism>
<feature type="compositionally biased region" description="Polar residues" evidence="1">
    <location>
        <begin position="336"/>
        <end position="346"/>
    </location>
</feature>
<feature type="transmembrane region" description="Helical" evidence="2">
    <location>
        <begin position="66"/>
        <end position="90"/>
    </location>
</feature>